<comment type="caution">
    <text evidence="1">The sequence shown here is derived from an EMBL/GenBank/DDBJ whole genome shotgun (WGS) entry which is preliminary data.</text>
</comment>
<evidence type="ECO:0000313" key="1">
    <source>
        <dbReference type="EMBL" id="GLH97357.1"/>
    </source>
</evidence>
<reference evidence="1" key="1">
    <citation type="submission" date="2022-12" db="EMBL/GenBank/DDBJ databases">
        <title>New Phytohabitans aurantiacus sp. RD004123 nov., an actinomycete isolated from soil.</title>
        <authorList>
            <person name="Triningsih D.W."/>
            <person name="Harunari E."/>
            <person name="Igarashi Y."/>
        </authorList>
    </citation>
    <scope>NUCLEOTIDE SEQUENCE</scope>
    <source>
        <strain evidence="1">RD004123</strain>
    </source>
</reference>
<dbReference type="InterPro" id="IPR027417">
    <property type="entry name" value="P-loop_NTPase"/>
</dbReference>
<evidence type="ECO:0000313" key="2">
    <source>
        <dbReference type="Proteomes" id="UP001144280"/>
    </source>
</evidence>
<proteinExistence type="predicted"/>
<accession>A0ABQ5QTM5</accession>
<protein>
    <submittedName>
        <fullName evidence="1">Phage terminase large subunit</fullName>
    </submittedName>
</protein>
<dbReference type="Proteomes" id="UP001144280">
    <property type="component" value="Unassembled WGS sequence"/>
</dbReference>
<sequence length="433" mass="47601">MTIDVDAVTRNLAPVHVRSIVESTARLNIWQGSVRSGKTVSSLLRFLMAVATAPTSGRVLLFGKTRESVNRNVFAVLTDPALFGPLARLTKYNPGAPTGTILGREVDVLGANDAKAEPKVRGMTLCLAYGDELTTVPEAFFTQVLARLSVAGAQLFGTTNPDAPNHWLRKKYLLRGRNAGGTGEINLHSWHSTIDDNPHLDPQYVADLKTEYVGLWYKRFIEGRWVQAEGAVFDMWDEDQHVVPVLPAIHRWISLGIDYGTRNATAALLLGVSGHGVLYLAREWRHDPATARRQLTDHKLSQELRKWLGNVEVAPGLKGVMPEWLVVDPSAASLRLQLHEDGLTPALADNAVLDGIRLMSSLLGRGLLKVHKSCTGLINEMPGYSWDDKAVERDGTDAPIKTDDHSIDAARYAIKTPEVLWRPLLRSAVELAA</sequence>
<name>A0ABQ5QTM5_9ACTN</name>
<dbReference type="Gene3D" id="3.30.420.280">
    <property type="match status" value="1"/>
</dbReference>
<dbReference type="Pfam" id="PF03237">
    <property type="entry name" value="Terminase_6N"/>
    <property type="match status" value="1"/>
</dbReference>
<keyword evidence="2" id="KW-1185">Reference proteome</keyword>
<dbReference type="RefSeq" id="WP_281895165.1">
    <property type="nucleotide sequence ID" value="NZ_BSDI01000010.1"/>
</dbReference>
<dbReference type="EMBL" id="BSDI01000010">
    <property type="protein sequence ID" value="GLH97357.1"/>
    <property type="molecule type" value="Genomic_DNA"/>
</dbReference>
<gene>
    <name evidence="1" type="ORF">Pa4123_26320</name>
</gene>
<organism evidence="1 2">
    <name type="scientific">Phytohabitans aurantiacus</name>
    <dbReference type="NCBI Taxonomy" id="3016789"/>
    <lineage>
        <taxon>Bacteria</taxon>
        <taxon>Bacillati</taxon>
        <taxon>Actinomycetota</taxon>
        <taxon>Actinomycetes</taxon>
        <taxon>Micromonosporales</taxon>
        <taxon>Micromonosporaceae</taxon>
    </lineage>
</organism>
<dbReference type="Gene3D" id="3.40.50.300">
    <property type="entry name" value="P-loop containing nucleotide triphosphate hydrolases"/>
    <property type="match status" value="1"/>
</dbReference>